<name>A0ABQ3GIA8_9MICC</name>
<protein>
    <submittedName>
        <fullName evidence="1">Uncharacterized protein</fullName>
    </submittedName>
</protein>
<gene>
    <name evidence="1" type="ORF">GCM10008096_16010</name>
</gene>
<dbReference type="Proteomes" id="UP000642819">
    <property type="component" value="Unassembled WGS sequence"/>
</dbReference>
<evidence type="ECO:0000313" key="2">
    <source>
        <dbReference type="Proteomes" id="UP000642819"/>
    </source>
</evidence>
<accession>A0ABQ3GIA8</accession>
<sequence length="64" mass="7055">MAALRYGQDKLPKSWRPHANKAADLIEQWDDFQEGTITAGLMAVGVPYDVANGMAYWIVVFVGA</sequence>
<evidence type="ECO:0000313" key="1">
    <source>
        <dbReference type="EMBL" id="GHD06247.1"/>
    </source>
</evidence>
<reference evidence="2" key="1">
    <citation type="journal article" date="2019" name="Int. J. Syst. Evol. Microbiol.">
        <title>The Global Catalogue of Microorganisms (GCM) 10K type strain sequencing project: providing services to taxonomists for standard genome sequencing and annotation.</title>
        <authorList>
            <consortium name="The Broad Institute Genomics Platform"/>
            <consortium name="The Broad Institute Genome Sequencing Center for Infectious Disease"/>
            <person name="Wu L."/>
            <person name="Ma J."/>
        </authorList>
    </citation>
    <scope>NUCLEOTIDE SEQUENCE [LARGE SCALE GENOMIC DNA]</scope>
    <source>
        <strain evidence="2">KCTC 19466</strain>
    </source>
</reference>
<dbReference type="EMBL" id="BMXK01000006">
    <property type="protein sequence ID" value="GHD06247.1"/>
    <property type="molecule type" value="Genomic_DNA"/>
</dbReference>
<keyword evidence="2" id="KW-1185">Reference proteome</keyword>
<comment type="caution">
    <text evidence="1">The sequence shown here is derived from an EMBL/GenBank/DDBJ whole genome shotgun (WGS) entry which is preliminary data.</text>
</comment>
<organism evidence="1 2">
    <name type="scientific">Zhihengliuella salsuginis</name>
    <dbReference type="NCBI Taxonomy" id="578222"/>
    <lineage>
        <taxon>Bacteria</taxon>
        <taxon>Bacillati</taxon>
        <taxon>Actinomycetota</taxon>
        <taxon>Actinomycetes</taxon>
        <taxon>Micrococcales</taxon>
        <taxon>Micrococcaceae</taxon>
        <taxon>Zhihengliuella</taxon>
    </lineage>
</organism>
<proteinExistence type="predicted"/>